<dbReference type="InterPro" id="IPR015943">
    <property type="entry name" value="WD40/YVTN_repeat-like_dom_sf"/>
</dbReference>
<dbReference type="GO" id="GO:0046872">
    <property type="term" value="F:metal ion binding"/>
    <property type="evidence" value="ECO:0007669"/>
    <property type="project" value="UniProtKB-KW"/>
</dbReference>
<dbReference type="FunFam" id="2.130.10.10:FF:000549">
    <property type="entry name" value="Small nucleolar ribonucleoprotein complex subunit"/>
    <property type="match status" value="1"/>
</dbReference>
<dbReference type="InterPro" id="IPR001680">
    <property type="entry name" value="WD40_rpt"/>
</dbReference>
<gene>
    <name evidence="9" type="ORF">M419DRAFT_67377</name>
</gene>
<dbReference type="InterPro" id="IPR011611">
    <property type="entry name" value="PfkB_dom"/>
</dbReference>
<dbReference type="InterPro" id="IPR036322">
    <property type="entry name" value="WD40_repeat_dom_sf"/>
</dbReference>
<evidence type="ECO:0000259" key="8">
    <source>
        <dbReference type="Pfam" id="PF00294"/>
    </source>
</evidence>
<dbReference type="GO" id="GO:0004730">
    <property type="term" value="F:pseudouridylate synthase activity"/>
    <property type="evidence" value="ECO:0007669"/>
    <property type="project" value="InterPro"/>
</dbReference>
<dbReference type="Pfam" id="PF00400">
    <property type="entry name" value="WD40"/>
    <property type="match status" value="1"/>
</dbReference>
<dbReference type="Gene3D" id="3.40.1190.20">
    <property type="match status" value="1"/>
</dbReference>
<feature type="compositionally biased region" description="Polar residues" evidence="7">
    <location>
        <begin position="412"/>
        <end position="421"/>
    </location>
</feature>
<dbReference type="PROSITE" id="PS50294">
    <property type="entry name" value="WD_REPEATS_REGION"/>
    <property type="match status" value="1"/>
</dbReference>
<dbReference type="GO" id="GO:0005737">
    <property type="term" value="C:cytoplasm"/>
    <property type="evidence" value="ECO:0007669"/>
    <property type="project" value="TreeGrafter"/>
</dbReference>
<feature type="domain" description="Carbohydrate kinase PfkB" evidence="8">
    <location>
        <begin position="384"/>
        <end position="605"/>
    </location>
</feature>
<keyword evidence="1" id="KW-0479">Metal-binding</keyword>
<feature type="repeat" description="WD" evidence="6">
    <location>
        <begin position="1367"/>
        <end position="1395"/>
    </location>
</feature>
<keyword evidence="4" id="KW-0456">Lyase</keyword>
<protein>
    <recommendedName>
        <fullName evidence="8">Carbohydrate kinase PfkB domain-containing protein</fullName>
    </recommendedName>
</protein>
<feature type="region of interest" description="Disordered" evidence="7">
    <location>
        <begin position="784"/>
        <end position="852"/>
    </location>
</feature>
<keyword evidence="3" id="KW-0464">Manganese</keyword>
<dbReference type="OrthoDB" id="198885at2759"/>
<dbReference type="Proteomes" id="UP000024376">
    <property type="component" value="Unassembled WGS sequence"/>
</dbReference>
<evidence type="ECO:0000313" key="10">
    <source>
        <dbReference type="Proteomes" id="UP000024376"/>
    </source>
</evidence>
<dbReference type="HOGENOM" id="CLU_258068_0_0_1"/>
<dbReference type="InterPro" id="IPR007342">
    <property type="entry name" value="PsuG"/>
</dbReference>
<keyword evidence="5" id="KW-0326">Glycosidase</keyword>
<evidence type="ECO:0000256" key="5">
    <source>
        <dbReference type="ARBA" id="ARBA00023295"/>
    </source>
</evidence>
<reference evidence="10" key="1">
    <citation type="journal article" date="2013" name="Ind. Biotechnol.">
        <title>Comparative genomics analysis of Trichoderma reesei strains.</title>
        <authorList>
            <person name="Koike H."/>
            <person name="Aerts A."/>
            <person name="LaButti K."/>
            <person name="Grigoriev I.V."/>
            <person name="Baker S.E."/>
        </authorList>
    </citation>
    <scope>NUCLEOTIDE SEQUENCE [LARGE SCALE GENOMIC DNA]</scope>
    <source>
        <strain evidence="10">ATCC 56765 / BCRC 32924 / NRRL 11460 / Rut C-30</strain>
    </source>
</reference>
<feature type="region of interest" description="Disordered" evidence="7">
    <location>
        <begin position="987"/>
        <end position="1025"/>
    </location>
</feature>
<dbReference type="Gene3D" id="3.40.1790.10">
    <property type="entry name" value="Indigoidine synthase domain"/>
    <property type="match status" value="1"/>
</dbReference>
<evidence type="ECO:0000256" key="4">
    <source>
        <dbReference type="ARBA" id="ARBA00023239"/>
    </source>
</evidence>
<dbReference type="SUPFAM" id="SSF53613">
    <property type="entry name" value="Ribokinase-like"/>
    <property type="match status" value="1"/>
</dbReference>
<evidence type="ECO:0000256" key="7">
    <source>
        <dbReference type="SAM" id="MobiDB-lite"/>
    </source>
</evidence>
<dbReference type="GO" id="GO:0016798">
    <property type="term" value="F:hydrolase activity, acting on glycosyl bonds"/>
    <property type="evidence" value="ECO:0007669"/>
    <property type="project" value="UniProtKB-KW"/>
</dbReference>
<dbReference type="InterPro" id="IPR029056">
    <property type="entry name" value="Ribokinase-like"/>
</dbReference>
<feature type="compositionally biased region" description="Polar residues" evidence="7">
    <location>
        <begin position="786"/>
        <end position="802"/>
    </location>
</feature>
<evidence type="ECO:0000256" key="3">
    <source>
        <dbReference type="ARBA" id="ARBA00023211"/>
    </source>
</evidence>
<keyword evidence="2" id="KW-0378">Hydrolase</keyword>
<evidence type="ECO:0000256" key="1">
    <source>
        <dbReference type="ARBA" id="ARBA00022723"/>
    </source>
</evidence>
<dbReference type="EMBL" id="KI911139">
    <property type="protein sequence ID" value="ETS06336.1"/>
    <property type="molecule type" value="Genomic_DNA"/>
</dbReference>
<accession>A0A024SMR7</accession>
<proteinExistence type="predicted"/>
<dbReference type="PANTHER" id="PTHR42909:SF1">
    <property type="entry name" value="CARBOHYDRATE KINASE PFKB DOMAIN-CONTAINING PROTEIN"/>
    <property type="match status" value="1"/>
</dbReference>
<sequence>MKPSRLSLLLRQTASAQLRPRSSPHLQRRSLSAAAGSHAVRNLLQVSSEVADAVANNKPVVALESTIYTHGALGKDLAQEHEDLVRSSGGIPAIIAVVEGVPKVGVSTEEIMRMIEDEGTVKASRRDIAYLVGMGLAGRKMNGGTTIAGTMLLARLAGIRVFGTGGLGGVHRGGENSLDVSADLTELGRTRVAVVSSGCKGFLDIPRTLEFLETQGAYVGTYADGRAAGKVDFPAFWARDSGVKSPSVYHSEREAAAIILAQEQLGIESGMLFANPIAEEFAIPAKEMQGHIDQAVAEADQKGFTGSANTPYVLQRLKQLFGDRIVAANKQLVRANIVRATNIAVELSRLLKEGTSSSPSGHKVAFGSKTENKPIAPSRADSKADILVAGSVAVDLSCDYTNPQGGDGQPHVHTSNPASISQSIGGVGHNVALAAHRASRQAQVKFSSMVGDDVAGATVLTALEASGLDSTYVKKLNQAEHPGSRTAQYVAINDSSKNLVMAMADMGIFTQHLFPEEWKSAIKATDPKWLVVDGNWSPKGIRTWIQAANEHGSKVAFEPVSVAKSKSLFGPQRGVPSLGVFPNQSVDLASPNIYELSAMYSAAKENGYLDSMDWFEVIDSFGMRGARDRFVRLTSAELTDAGVPVQSIQLLPYIPTIITKLGSKGVLLTTILGKDDPRLRDRESEEFILTRSYDGNPAVGGIYMRLFPPVEHVENIVSVNGVGDTFLGVLVSGLAQGGRVDKLVDVAQRGAVYTLKCAESVSEEVSKLESDLKQVALKKDPIFLQSRANQPSPNPSHNSGTKSAKMAQPQDPDFSEDELSENYLSSDNDSDDASSRKKPVVAMQDKDSDEEDLERLVFGSKVSFGESLFKSGSLIGTADDKEGKELELADADTGGLEDVDDADLFMIDTAPSGAVPQATTVTSKAKKAEHGDPAAWEDSDDDRLAISLANHTRLRKLRLTEAEDLVSGTEYSRRLRQRYLQLHPAPAWAKEAEGRPTKRRRRSSASSGSSDESGSESDGGDASAQPLEDFLRDVKSLSGAGGPKKRRLRPEIIDIQRTREISDTHLAPVECLSFHPEYPVLLSASTASVLYLHHIAPDAHPVPNPRLTSVQVKGVDIRRAEFLYPGGDKVFIGGRRKFFHHWDLKTGVVQKTSQILGHGLEHKTMERFKLSPCGRYMAITASTRKGGGIINILSVGSLQWIAAARLSSRNGIADFAWWSTGNGMTILGKDGQVGEYSVETRSFVGLWRDDGCIGGIVIALGGHQGPELIGDDRWVAIGSNSGITNIYDRSELLALDAEKNIVIKEAPKPTRVFEQLVTPVTVLTFSPDGQLLAFGSRSSKDALRLAHLPSCTVYRNWPTAQTPLGRITAVAFGKDSSLLAVGNDTGKIRLWEIRN</sequence>
<evidence type="ECO:0000256" key="2">
    <source>
        <dbReference type="ARBA" id="ARBA00022801"/>
    </source>
</evidence>
<name>A0A024SMR7_HYPJR</name>
<evidence type="ECO:0000313" key="9">
    <source>
        <dbReference type="EMBL" id="ETS06336.1"/>
    </source>
</evidence>
<evidence type="ECO:0000256" key="6">
    <source>
        <dbReference type="PROSITE-ProRule" id="PRU00221"/>
    </source>
</evidence>
<feature type="region of interest" description="Disordered" evidence="7">
    <location>
        <begin position="400"/>
        <end position="421"/>
    </location>
</feature>
<dbReference type="KEGG" id="trr:M419DRAFT_67377"/>
<dbReference type="CDD" id="cd01941">
    <property type="entry name" value="YeiC_kinase_like"/>
    <property type="match status" value="1"/>
</dbReference>
<dbReference type="PANTHER" id="PTHR42909">
    <property type="entry name" value="ZGC:136858"/>
    <property type="match status" value="1"/>
</dbReference>
<keyword evidence="6" id="KW-0853">WD repeat</keyword>
<dbReference type="SMART" id="SM00320">
    <property type="entry name" value="WD40"/>
    <property type="match status" value="3"/>
</dbReference>
<dbReference type="Pfam" id="PF00294">
    <property type="entry name" value="PfkB"/>
    <property type="match status" value="1"/>
</dbReference>
<organism evidence="9 10">
    <name type="scientific">Hypocrea jecorina (strain ATCC 56765 / BCRC 32924 / NRRL 11460 / Rut C-30)</name>
    <name type="common">Trichoderma reesei</name>
    <dbReference type="NCBI Taxonomy" id="1344414"/>
    <lineage>
        <taxon>Eukaryota</taxon>
        <taxon>Fungi</taxon>
        <taxon>Dikarya</taxon>
        <taxon>Ascomycota</taxon>
        <taxon>Pezizomycotina</taxon>
        <taxon>Sordariomycetes</taxon>
        <taxon>Hypocreomycetidae</taxon>
        <taxon>Hypocreales</taxon>
        <taxon>Hypocreaceae</taxon>
        <taxon>Trichoderma</taxon>
    </lineage>
</organism>
<dbReference type="PROSITE" id="PS50082">
    <property type="entry name" value="WD_REPEATS_2"/>
    <property type="match status" value="1"/>
</dbReference>
<dbReference type="SUPFAM" id="SSF50978">
    <property type="entry name" value="WD40 repeat-like"/>
    <property type="match status" value="1"/>
</dbReference>
<dbReference type="InterPro" id="IPR022830">
    <property type="entry name" value="Indigdn_synthA-like"/>
</dbReference>
<dbReference type="Gene3D" id="2.130.10.10">
    <property type="entry name" value="YVTN repeat-like/Quinoprotein amine dehydrogenase"/>
    <property type="match status" value="1"/>
</dbReference>
<dbReference type="Pfam" id="PF04227">
    <property type="entry name" value="Indigoidine_A"/>
    <property type="match status" value="1"/>
</dbReference>
<dbReference type="SUPFAM" id="SSF110581">
    <property type="entry name" value="Indigoidine synthase A-like"/>
    <property type="match status" value="1"/>
</dbReference>
<feature type="region of interest" description="Disordered" evidence="7">
    <location>
        <begin position="354"/>
        <end position="379"/>
    </location>
</feature>